<feature type="compositionally biased region" description="Polar residues" evidence="1">
    <location>
        <begin position="97"/>
        <end position="116"/>
    </location>
</feature>
<reference evidence="2 3" key="1">
    <citation type="journal article" date="2020" name="ISME J.">
        <title>Comparative genomics reveals insights into cyanobacterial evolution and habitat adaptation.</title>
        <authorList>
            <person name="Chen M.Y."/>
            <person name="Teng W.K."/>
            <person name="Zhao L."/>
            <person name="Hu C.X."/>
            <person name="Zhou Y.K."/>
            <person name="Han B.P."/>
            <person name="Song L.R."/>
            <person name="Shu W.S."/>
        </authorList>
    </citation>
    <scope>NUCLEOTIDE SEQUENCE [LARGE SCALE GENOMIC DNA]</scope>
    <source>
        <strain evidence="2 3">FACHB-3921</strain>
    </source>
</reference>
<dbReference type="RefSeq" id="WP_190572124.1">
    <property type="nucleotide sequence ID" value="NZ_JACJQL010000089.1"/>
</dbReference>
<protein>
    <recommendedName>
        <fullName evidence="4">Mobilization protein</fullName>
    </recommendedName>
</protein>
<comment type="caution">
    <text evidence="2">The sequence shown here is derived from an EMBL/GenBank/DDBJ whole genome shotgun (WGS) entry which is preliminary data.</text>
</comment>
<evidence type="ECO:0000313" key="2">
    <source>
        <dbReference type="EMBL" id="MBD2255329.1"/>
    </source>
</evidence>
<dbReference type="EMBL" id="JACJQL010000089">
    <property type="protein sequence ID" value="MBD2255329.1"/>
    <property type="molecule type" value="Genomic_DNA"/>
</dbReference>
<proteinExistence type="predicted"/>
<evidence type="ECO:0000256" key="1">
    <source>
        <dbReference type="SAM" id="MobiDB-lite"/>
    </source>
</evidence>
<keyword evidence="3" id="KW-1185">Reference proteome</keyword>
<evidence type="ECO:0000313" key="3">
    <source>
        <dbReference type="Proteomes" id="UP000621307"/>
    </source>
</evidence>
<feature type="region of interest" description="Disordered" evidence="1">
    <location>
        <begin position="85"/>
        <end position="149"/>
    </location>
</feature>
<evidence type="ECO:0008006" key="4">
    <source>
        <dbReference type="Google" id="ProtNLM"/>
    </source>
</evidence>
<organism evidence="2 3">
    <name type="scientific">Nostoc parmelioides FACHB-3921</name>
    <dbReference type="NCBI Taxonomy" id="2692909"/>
    <lineage>
        <taxon>Bacteria</taxon>
        <taxon>Bacillati</taxon>
        <taxon>Cyanobacteriota</taxon>
        <taxon>Cyanophyceae</taxon>
        <taxon>Nostocales</taxon>
        <taxon>Nostocaceae</taxon>
        <taxon>Nostoc</taxon>
    </lineage>
</organism>
<name>A0ABR8BPT7_9NOSO</name>
<dbReference type="Proteomes" id="UP000621307">
    <property type="component" value="Unassembled WGS sequence"/>
</dbReference>
<gene>
    <name evidence="2" type="ORF">H6G14_29380</name>
</gene>
<accession>A0ABR8BPT7</accession>
<sequence>MAEHQKSEVITKSKVDKAIELLKEQKPKERDDVSDREAVKKMRRYIEKLTSDKYGYTYDEVAEMLKGLGIHLSGSRIKYLIGELKKSSRQRQKNQSKDNNQSSEPTTEAQKAVQTSHEADKSSENNGQAKRKSKQETQQQPKLYSREDL</sequence>